<feature type="transmembrane region" description="Helical" evidence="2">
    <location>
        <begin position="389"/>
        <end position="414"/>
    </location>
</feature>
<feature type="region of interest" description="Disordered" evidence="1">
    <location>
        <begin position="649"/>
        <end position="672"/>
    </location>
</feature>
<organism evidence="4">
    <name type="scientific">Bifidobacterium fermentum</name>
    <dbReference type="NCBI Taxonomy" id="3059035"/>
    <lineage>
        <taxon>Bacteria</taxon>
        <taxon>Bacillati</taxon>
        <taxon>Actinomycetota</taxon>
        <taxon>Actinomycetes</taxon>
        <taxon>Bifidobacteriales</taxon>
        <taxon>Bifidobacteriaceae</taxon>
        <taxon>Bifidobacterium</taxon>
    </lineage>
</organism>
<evidence type="ECO:0000313" key="5">
    <source>
        <dbReference type="EMBL" id="XDS51389.1"/>
    </source>
</evidence>
<feature type="transmembrane region" description="Helical" evidence="2">
    <location>
        <begin position="287"/>
        <end position="306"/>
    </location>
</feature>
<sequence length="672" mass="74770">MSSSQHDMNPRSQSILAGLRWACVALACLWIAFCTSVGPIYRADASIASYSWGNALILIVTFTIDMVIVLAVVRWAKGRRNGLVPNDGAATTNPSDAFHGSSKKQSRLRSRLHSALLSHRSTRSIARFTTRRWSAISPWIMRLTATRSSLFLVFAIGWLWAFATLLAAYGADIHSQINEFNLWWANLQGVRLPYLHGFTQMDIYPTGHYLWPHKPTYLTDQHNYLLTLFYGGVVAVFRKLSGSDDAGIVVLTGLQMLFAAFCCASTADRFFNAGKPRINGKPASAGARLAILALFLLTPLSAFSTISLTKSPAFAYSFVWWIGILYVLYRTAGRGEVSTSATRWPPKRLCAELAISSLLMIGTAKYGIYVVAVQIILSVLADRRRWKTYALCLLVPTVAFEALLMSLISAGAVIQGDPIEAKGIQLQQIARVAERDPENIPASARRQLEPILDLQAMALKYNPNDADPVKSSGGETKVTVYKWRTVTADDMKHFNSAWLSIGLRNPVLYIDAFMAECYGYFDVTDVPYVSMNYYVNNGYVQDSSAWIKNWMHGWRDRVAGFAFAWGRTPVIGWLTNANFWLVLSLLLLCIEFALGRFRALSYQTTLLVLMGVMIFAPANNYDRHILPLVFVFGFLTLAFVRDTDELPTTRAPELGEGGVDASEKSADITQTR</sequence>
<dbReference type="Pfam" id="PF19484">
    <property type="entry name" value="DUF6020"/>
    <property type="match status" value="1"/>
</dbReference>
<protein>
    <submittedName>
        <fullName evidence="4">DUF6020 family protein</fullName>
    </submittedName>
</protein>
<evidence type="ECO:0000313" key="4">
    <source>
        <dbReference type="EMBL" id="XDS48320.1"/>
    </source>
</evidence>
<evidence type="ECO:0000313" key="3">
    <source>
        <dbReference type="EMBL" id="XDS46975.1"/>
    </source>
</evidence>
<keyword evidence="2" id="KW-0472">Membrane</keyword>
<feature type="transmembrane region" description="Helical" evidence="2">
    <location>
        <begin position="313"/>
        <end position="333"/>
    </location>
</feature>
<dbReference type="KEGG" id="bfk:QN062_04255"/>
<feature type="transmembrane region" description="Helical" evidence="2">
    <location>
        <begin position="150"/>
        <end position="171"/>
    </location>
</feature>
<feature type="transmembrane region" description="Helical" evidence="2">
    <location>
        <begin position="21"/>
        <end position="41"/>
    </location>
</feature>
<feature type="transmembrane region" description="Helical" evidence="2">
    <location>
        <begin position="600"/>
        <end position="618"/>
    </location>
</feature>
<dbReference type="RefSeq" id="WP_369342352.1">
    <property type="nucleotide sequence ID" value="NZ_CP129675.1"/>
</dbReference>
<dbReference type="EMBL" id="CP129675">
    <property type="protein sequence ID" value="XDS46975.1"/>
    <property type="molecule type" value="Genomic_DNA"/>
</dbReference>
<keyword evidence="2" id="KW-1133">Transmembrane helix</keyword>
<proteinExistence type="predicted"/>
<dbReference type="AlphaFoldDB" id="A0AB39UHM0"/>
<dbReference type="EMBL" id="CP129683">
    <property type="protein sequence ID" value="XDS51389.1"/>
    <property type="molecule type" value="Genomic_DNA"/>
</dbReference>
<dbReference type="EMBL" id="CP129682">
    <property type="protein sequence ID" value="XDS48320.1"/>
    <property type="molecule type" value="Genomic_DNA"/>
</dbReference>
<accession>A0AB39UHM0</accession>
<name>A0AB39UHM0_9BIFI</name>
<feature type="transmembrane region" description="Helical" evidence="2">
    <location>
        <begin position="624"/>
        <end position="640"/>
    </location>
</feature>
<reference evidence="4" key="1">
    <citation type="submission" date="2023-07" db="EMBL/GenBank/DDBJ databases">
        <title>Bifidobacterium aquikefiriaerophilum sp. nov. and Bifidobacterium eccum sp. nov., isolated from water kefir.</title>
        <authorList>
            <person name="Breselge S."/>
            <person name="Bellassi P."/>
            <person name="Barcenilla C."/>
            <person name="Alvarez-Ordonez A."/>
            <person name="Morelli L."/>
            <person name="Cotter P.D."/>
        </authorList>
    </citation>
    <scope>NUCLEOTIDE SEQUENCE</scope>
    <source>
        <strain evidence="5">WK012_4_13</strain>
        <strain evidence="4">WK013_4_14</strain>
        <strain evidence="3">WK048_4_13</strain>
    </source>
</reference>
<feature type="transmembrane region" description="Helical" evidence="2">
    <location>
        <begin position="224"/>
        <end position="241"/>
    </location>
</feature>
<evidence type="ECO:0000256" key="2">
    <source>
        <dbReference type="SAM" id="Phobius"/>
    </source>
</evidence>
<feature type="transmembrane region" description="Helical" evidence="2">
    <location>
        <begin position="248"/>
        <end position="267"/>
    </location>
</feature>
<feature type="transmembrane region" description="Helical" evidence="2">
    <location>
        <begin position="570"/>
        <end position="593"/>
    </location>
</feature>
<feature type="transmembrane region" description="Helical" evidence="2">
    <location>
        <begin position="353"/>
        <end position="377"/>
    </location>
</feature>
<gene>
    <name evidence="5" type="ORF">QN062_04255</name>
    <name evidence="4" type="ORF">QN216_08270</name>
    <name evidence="3" type="ORF">QN217_02195</name>
</gene>
<keyword evidence="2" id="KW-0812">Transmembrane</keyword>
<evidence type="ECO:0000256" key="1">
    <source>
        <dbReference type="SAM" id="MobiDB-lite"/>
    </source>
</evidence>
<feature type="transmembrane region" description="Helical" evidence="2">
    <location>
        <begin position="53"/>
        <end position="73"/>
    </location>
</feature>
<dbReference type="InterPro" id="IPR046062">
    <property type="entry name" value="DUF6020"/>
</dbReference>